<dbReference type="STRING" id="1150600.ADIARSV_2261"/>
<sequence>MDEDQKDHLKAYGLTYWTIKNGLEASWLLNYRGGSFLIPYSAPAEKECKVRGVTYQLITDAAVNAILNQITDNQSNTEIVKLEKAPKMAVYSPKNKLPWDDAVTLVLKYAEIPYDVVYDEEVLKGDLSKYDWLHLHHEDFTGQYGRFWSTFRMAQWYTDDVKFQESTAKKLGYKKVSQMKLDVAKTIRNFCAGGGFLFAMCSGTESFDVALAADGIDICETMFDGDPADQHAQEKLDFSKTFAFQNFKLDLNPYNYEFSDIDATSTRNLDRTDDFFTLFDFSAKWDIVPTMLTQNHDKVIKGFMGQTTAFRKSLLKPDVLVLGETKSANEARYIHGEYGKGQWTFYGGHDPEDYQHAVGDPPTDLSLYPNSPGYRLILNNVLFPAAKKKKQKT</sequence>
<proteinExistence type="predicted"/>
<organism evidence="1 2">
    <name type="scientific">Arcticibacter svalbardensis MN12-7</name>
    <dbReference type="NCBI Taxonomy" id="1150600"/>
    <lineage>
        <taxon>Bacteria</taxon>
        <taxon>Pseudomonadati</taxon>
        <taxon>Bacteroidota</taxon>
        <taxon>Sphingobacteriia</taxon>
        <taxon>Sphingobacteriales</taxon>
        <taxon>Sphingobacteriaceae</taxon>
        <taxon>Arcticibacter</taxon>
    </lineage>
</organism>
<evidence type="ECO:0000313" key="2">
    <source>
        <dbReference type="Proteomes" id="UP000014174"/>
    </source>
</evidence>
<dbReference type="eggNOG" id="ENOG502Z7SQ">
    <property type="taxonomic scope" value="Bacteria"/>
</dbReference>
<gene>
    <name evidence="1" type="ORF">ADIARSV_2261</name>
</gene>
<reference evidence="1 2" key="1">
    <citation type="journal article" date="2013" name="Genome Announc.">
        <title>Draft Genome Sequence of Arcticibacter svalbardensis Strain MN12-7T, a Member of the Family Sphingobacteriaceae Isolated from an Arctic Soil Sample.</title>
        <authorList>
            <person name="Shivaji S."/>
            <person name="Ara S."/>
            <person name="Prasad S."/>
            <person name="Manasa B.P."/>
            <person name="Begum Z."/>
            <person name="Singh A."/>
            <person name="Kumar Pinnaka A."/>
        </authorList>
    </citation>
    <scope>NUCLEOTIDE SEQUENCE [LARGE SCALE GENOMIC DNA]</scope>
    <source>
        <strain evidence="1 2">MN12-7</strain>
    </source>
</reference>
<dbReference type="EMBL" id="AQPN01000079">
    <property type="protein sequence ID" value="EOR94663.1"/>
    <property type="molecule type" value="Genomic_DNA"/>
</dbReference>
<evidence type="ECO:0000313" key="1">
    <source>
        <dbReference type="EMBL" id="EOR94663.1"/>
    </source>
</evidence>
<keyword evidence="2" id="KW-1185">Reference proteome</keyword>
<comment type="caution">
    <text evidence="1">The sequence shown here is derived from an EMBL/GenBank/DDBJ whole genome shotgun (WGS) entry which is preliminary data.</text>
</comment>
<evidence type="ECO:0008006" key="3">
    <source>
        <dbReference type="Google" id="ProtNLM"/>
    </source>
</evidence>
<accession>R9GSM1</accession>
<name>R9GSM1_9SPHI</name>
<dbReference type="PATRIC" id="fig|1150600.3.peg.2236"/>
<dbReference type="Proteomes" id="UP000014174">
    <property type="component" value="Unassembled WGS sequence"/>
</dbReference>
<dbReference type="AlphaFoldDB" id="R9GSM1"/>
<protein>
    <recommendedName>
        <fullName evidence="3">Asparagine synthetase B</fullName>
    </recommendedName>
</protein>